<dbReference type="AlphaFoldDB" id="A0A7R7EJA8"/>
<evidence type="ECO:0000313" key="4">
    <source>
        <dbReference type="Proteomes" id="UP000595897"/>
    </source>
</evidence>
<keyword evidence="1" id="KW-0472">Membrane</keyword>
<dbReference type="Proteomes" id="UP000595897">
    <property type="component" value="Chromosome"/>
</dbReference>
<feature type="transmembrane region" description="Helical" evidence="1">
    <location>
        <begin position="96"/>
        <end position="121"/>
    </location>
</feature>
<protein>
    <recommendedName>
        <fullName evidence="2">VanZ-like domain-containing protein</fullName>
    </recommendedName>
</protein>
<dbReference type="KEGG" id="ahb:bsdtb5_11270"/>
<gene>
    <name evidence="3" type="ORF">bsdtb5_11270</name>
</gene>
<keyword evidence="1" id="KW-0812">Transmembrane</keyword>
<dbReference type="InterPro" id="IPR006976">
    <property type="entry name" value="VanZ-like"/>
</dbReference>
<evidence type="ECO:0000313" key="3">
    <source>
        <dbReference type="EMBL" id="BCN29832.1"/>
    </source>
</evidence>
<dbReference type="InterPro" id="IPR053150">
    <property type="entry name" value="Teicoplanin_resist-assoc"/>
</dbReference>
<evidence type="ECO:0000259" key="2">
    <source>
        <dbReference type="Pfam" id="PF04892"/>
    </source>
</evidence>
<dbReference type="Pfam" id="PF04892">
    <property type="entry name" value="VanZ"/>
    <property type="match status" value="1"/>
</dbReference>
<accession>A0A7R7EJA8</accession>
<dbReference type="PANTHER" id="PTHR36834">
    <property type="entry name" value="MEMBRANE PROTEIN-RELATED"/>
    <property type="match status" value="1"/>
</dbReference>
<keyword evidence="1" id="KW-1133">Transmembrane helix</keyword>
<proteinExistence type="predicted"/>
<feature type="transmembrane region" description="Helical" evidence="1">
    <location>
        <begin position="127"/>
        <end position="148"/>
    </location>
</feature>
<dbReference type="EMBL" id="AP024169">
    <property type="protein sequence ID" value="BCN29832.1"/>
    <property type="molecule type" value="Genomic_DNA"/>
</dbReference>
<name>A0A7R7EJA8_9FIRM</name>
<evidence type="ECO:0000256" key="1">
    <source>
        <dbReference type="SAM" id="Phobius"/>
    </source>
</evidence>
<keyword evidence="4" id="KW-1185">Reference proteome</keyword>
<feature type="transmembrane region" description="Helical" evidence="1">
    <location>
        <begin position="12"/>
        <end position="29"/>
    </location>
</feature>
<sequence length="158" mass="18496">MKYKTKKLIVRISWILFIIYIAGLCYFLFFSESYGRTGTAHEYRYNLVLFKEIRRFIEYRNELGFTSFIVNIFGNVFAFSPFGFVLPIISPKNRKFLNVTLLGLEFTIMIEVTQLVFKVGIFDVDDIFLNTVGCIVGYVAFAICNHLAGRKKIQRRLR</sequence>
<reference evidence="3 4" key="1">
    <citation type="submission" date="2020-11" db="EMBL/GenBank/DDBJ databases">
        <title>Draft genome sequencing of a Lachnospiraceae strain isolated from anoxic soil subjected to BSD treatment.</title>
        <authorList>
            <person name="Uek A."/>
            <person name="Tonouchi A."/>
        </authorList>
    </citation>
    <scope>NUCLEOTIDE SEQUENCE [LARGE SCALE GENOMIC DNA]</scope>
    <source>
        <strain evidence="3 4">TB5</strain>
    </source>
</reference>
<dbReference type="PANTHER" id="PTHR36834:SF1">
    <property type="entry name" value="INTEGRAL MEMBRANE PROTEIN"/>
    <property type="match status" value="1"/>
</dbReference>
<dbReference type="RefSeq" id="WP_271715089.1">
    <property type="nucleotide sequence ID" value="NZ_AP024169.1"/>
</dbReference>
<organism evidence="3 4">
    <name type="scientific">Anaeromicropila herbilytica</name>
    <dbReference type="NCBI Taxonomy" id="2785025"/>
    <lineage>
        <taxon>Bacteria</taxon>
        <taxon>Bacillati</taxon>
        <taxon>Bacillota</taxon>
        <taxon>Clostridia</taxon>
        <taxon>Lachnospirales</taxon>
        <taxon>Lachnospiraceae</taxon>
        <taxon>Anaeromicropila</taxon>
    </lineage>
</organism>
<feature type="domain" description="VanZ-like" evidence="2">
    <location>
        <begin position="17"/>
        <end position="144"/>
    </location>
</feature>
<feature type="transmembrane region" description="Helical" evidence="1">
    <location>
        <begin position="68"/>
        <end position="89"/>
    </location>
</feature>